<gene>
    <name evidence="2" type="ORF">L195_g053177</name>
</gene>
<feature type="domain" description="Aminotransferase-like plant mobile" evidence="1">
    <location>
        <begin position="1"/>
        <end position="118"/>
    </location>
</feature>
<dbReference type="Proteomes" id="UP000236291">
    <property type="component" value="Unassembled WGS sequence"/>
</dbReference>
<organism evidence="2 3">
    <name type="scientific">Trifolium pratense</name>
    <name type="common">Red clover</name>
    <dbReference type="NCBI Taxonomy" id="57577"/>
    <lineage>
        <taxon>Eukaryota</taxon>
        <taxon>Viridiplantae</taxon>
        <taxon>Streptophyta</taxon>
        <taxon>Embryophyta</taxon>
        <taxon>Tracheophyta</taxon>
        <taxon>Spermatophyta</taxon>
        <taxon>Magnoliopsida</taxon>
        <taxon>eudicotyledons</taxon>
        <taxon>Gunneridae</taxon>
        <taxon>Pentapetalae</taxon>
        <taxon>rosids</taxon>
        <taxon>fabids</taxon>
        <taxon>Fabales</taxon>
        <taxon>Fabaceae</taxon>
        <taxon>Papilionoideae</taxon>
        <taxon>50 kb inversion clade</taxon>
        <taxon>NPAAA clade</taxon>
        <taxon>Hologalegina</taxon>
        <taxon>IRL clade</taxon>
        <taxon>Trifolieae</taxon>
        <taxon>Trifolium</taxon>
    </lineage>
</organism>
<dbReference type="Pfam" id="PF10536">
    <property type="entry name" value="PMD"/>
    <property type="match status" value="1"/>
</dbReference>
<comment type="caution">
    <text evidence="2">The sequence shown here is derived from an EMBL/GenBank/DDBJ whole genome shotgun (WGS) entry which is preliminary data.</text>
</comment>
<dbReference type="InterPro" id="IPR019557">
    <property type="entry name" value="AminoTfrase-like_pln_mobile"/>
</dbReference>
<evidence type="ECO:0000313" key="3">
    <source>
        <dbReference type="Proteomes" id="UP000236291"/>
    </source>
</evidence>
<dbReference type="AlphaFoldDB" id="A0A2K3K942"/>
<dbReference type="STRING" id="57577.A0A2K3K942"/>
<accession>A0A2K3K942</accession>
<protein>
    <recommendedName>
        <fullName evidence="1">Aminotransferase-like plant mobile domain-containing protein</fullName>
    </recommendedName>
</protein>
<dbReference type="EMBL" id="ASHM01088630">
    <property type="protein sequence ID" value="PNX62810.1"/>
    <property type="molecule type" value="Genomic_DNA"/>
</dbReference>
<reference evidence="2 3" key="1">
    <citation type="journal article" date="2014" name="Am. J. Bot.">
        <title>Genome assembly and annotation for red clover (Trifolium pratense; Fabaceae).</title>
        <authorList>
            <person name="Istvanek J."/>
            <person name="Jaros M."/>
            <person name="Krenek A."/>
            <person name="Repkova J."/>
        </authorList>
    </citation>
    <scope>NUCLEOTIDE SEQUENCE [LARGE SCALE GENOMIC DNA]</scope>
    <source>
        <strain evidence="3">cv. Tatra</strain>
        <tissue evidence="2">Young leaves</tissue>
    </source>
</reference>
<name>A0A2K3K942_TRIPR</name>
<reference evidence="2 3" key="2">
    <citation type="journal article" date="2017" name="Front. Plant Sci.">
        <title>Gene Classification and Mining of Molecular Markers Useful in Red Clover (Trifolium pratense) Breeding.</title>
        <authorList>
            <person name="Istvanek J."/>
            <person name="Dluhosova J."/>
            <person name="Dluhos P."/>
            <person name="Patkova L."/>
            <person name="Nedelnik J."/>
            <person name="Repkova J."/>
        </authorList>
    </citation>
    <scope>NUCLEOTIDE SEQUENCE [LARGE SCALE GENOMIC DNA]</scope>
    <source>
        <strain evidence="3">cv. Tatra</strain>
        <tissue evidence="2">Young leaves</tissue>
    </source>
</reference>
<evidence type="ECO:0000259" key="1">
    <source>
        <dbReference type="Pfam" id="PF10536"/>
    </source>
</evidence>
<proteinExistence type="predicted"/>
<evidence type="ECO:0000313" key="2">
    <source>
        <dbReference type="EMBL" id="PNX62810.1"/>
    </source>
</evidence>
<sequence>MTITLDDVVCLLHLPVRSHFYTPVSVTQEQAVTLAVELLGESYEFALRETSAQRGGYCSQQWLYESYQRNANLYGRFDCAARGWMLMMVGCTILTDKSYTRVDAKWLVMFRDLSACHTFS</sequence>